<proteinExistence type="predicted"/>
<dbReference type="PROSITE" id="PS51736">
    <property type="entry name" value="RECOMBINASES_3"/>
    <property type="match status" value="1"/>
</dbReference>
<dbReference type="Pfam" id="PF00239">
    <property type="entry name" value="Resolvase"/>
    <property type="match status" value="1"/>
</dbReference>
<organism evidence="4 5">
    <name type="scientific">Limnohabitans parvus II-B4</name>
    <dbReference type="NCBI Taxonomy" id="1293052"/>
    <lineage>
        <taxon>Bacteria</taxon>
        <taxon>Pseudomonadati</taxon>
        <taxon>Pseudomonadota</taxon>
        <taxon>Betaproteobacteria</taxon>
        <taxon>Burkholderiales</taxon>
        <taxon>Comamonadaceae</taxon>
        <taxon>Limnohabitans</taxon>
    </lineage>
</organism>
<dbReference type="InterPro" id="IPR006119">
    <property type="entry name" value="Resolv_N"/>
</dbReference>
<evidence type="ECO:0008006" key="6">
    <source>
        <dbReference type="Google" id="ProtNLM"/>
    </source>
</evidence>
<comment type="caution">
    <text evidence="4">The sequence shown here is derived from an EMBL/GenBank/DDBJ whole genome shotgun (WGS) entry which is preliminary data.</text>
</comment>
<dbReference type="CDD" id="cd03768">
    <property type="entry name" value="SR_ResInv"/>
    <property type="match status" value="1"/>
</dbReference>
<dbReference type="SUPFAM" id="SSF53041">
    <property type="entry name" value="Resolvase-like"/>
    <property type="match status" value="1"/>
</dbReference>
<evidence type="ECO:0000313" key="4">
    <source>
        <dbReference type="EMBL" id="PUE55795.1"/>
    </source>
</evidence>
<evidence type="ECO:0000259" key="3">
    <source>
        <dbReference type="PROSITE" id="PS51737"/>
    </source>
</evidence>
<dbReference type="Proteomes" id="UP000250790">
    <property type="component" value="Unassembled WGS sequence"/>
</dbReference>
<dbReference type="GO" id="GO:0003677">
    <property type="term" value="F:DNA binding"/>
    <property type="evidence" value="ECO:0007669"/>
    <property type="project" value="InterPro"/>
</dbReference>
<dbReference type="GO" id="GO:0000150">
    <property type="term" value="F:DNA strand exchange activity"/>
    <property type="evidence" value="ECO:0007669"/>
    <property type="project" value="InterPro"/>
</dbReference>
<feature type="domain" description="Recombinase" evidence="3">
    <location>
        <begin position="184"/>
        <end position="299"/>
    </location>
</feature>
<dbReference type="PANTHER" id="PTHR30461">
    <property type="entry name" value="DNA-INVERTASE FROM LAMBDOID PROPHAGE"/>
    <property type="match status" value="1"/>
</dbReference>
<evidence type="ECO:0000259" key="2">
    <source>
        <dbReference type="PROSITE" id="PS51736"/>
    </source>
</evidence>
<dbReference type="Gene3D" id="3.40.50.1390">
    <property type="entry name" value="Resolvase, N-terminal catalytic domain"/>
    <property type="match status" value="1"/>
</dbReference>
<dbReference type="InterPro" id="IPR011109">
    <property type="entry name" value="DNA_bind_recombinase_dom"/>
</dbReference>
<accession>A0A315EGR5</accession>
<feature type="region of interest" description="Disordered" evidence="1">
    <location>
        <begin position="459"/>
        <end position="494"/>
    </location>
</feature>
<dbReference type="AlphaFoldDB" id="A0A315EGR5"/>
<protein>
    <recommendedName>
        <fullName evidence="6">Recombinase family protein</fullName>
    </recommendedName>
</protein>
<dbReference type="InterPro" id="IPR038109">
    <property type="entry name" value="DNA_bind_recomb_sf"/>
</dbReference>
<dbReference type="OrthoDB" id="8585334at2"/>
<dbReference type="PROSITE" id="PS51737">
    <property type="entry name" value="RECOMBINASE_DNA_BIND"/>
    <property type="match status" value="1"/>
</dbReference>
<name>A0A315EGR5_9BURK</name>
<dbReference type="RefSeq" id="WP_108311785.1">
    <property type="nucleotide sequence ID" value="NZ_NESN01000001.1"/>
</dbReference>
<gene>
    <name evidence="4" type="ORF">B9Z37_04460</name>
</gene>
<reference evidence="4 5" key="1">
    <citation type="submission" date="2017-04" db="EMBL/GenBank/DDBJ databases">
        <title>Unexpected and diverse lifestyles within the genus Limnohabitans.</title>
        <authorList>
            <person name="Kasalicky V."/>
            <person name="Mehrshad M."/>
            <person name="Andrei S.-A."/>
            <person name="Salcher M."/>
            <person name="Kratochvilova H."/>
            <person name="Simek K."/>
            <person name="Ghai R."/>
        </authorList>
    </citation>
    <scope>NUCLEOTIDE SEQUENCE [LARGE SCALE GENOMIC DNA]</scope>
    <source>
        <strain evidence="4 5">II-B4</strain>
    </source>
</reference>
<evidence type="ECO:0000256" key="1">
    <source>
        <dbReference type="SAM" id="MobiDB-lite"/>
    </source>
</evidence>
<dbReference type="EMBL" id="NESN01000001">
    <property type="protein sequence ID" value="PUE55795.1"/>
    <property type="molecule type" value="Genomic_DNA"/>
</dbReference>
<dbReference type="InterPro" id="IPR050639">
    <property type="entry name" value="SSR_resolvase"/>
</dbReference>
<dbReference type="SMART" id="SM00857">
    <property type="entry name" value="Resolvase"/>
    <property type="match status" value="1"/>
</dbReference>
<dbReference type="PANTHER" id="PTHR30461:SF23">
    <property type="entry name" value="DNA RECOMBINASE-RELATED"/>
    <property type="match status" value="1"/>
</dbReference>
<keyword evidence="5" id="KW-1185">Reference proteome</keyword>
<dbReference type="InterPro" id="IPR036162">
    <property type="entry name" value="Resolvase-like_N_sf"/>
</dbReference>
<dbReference type="Gene3D" id="3.90.1750.20">
    <property type="entry name" value="Putative Large Serine Recombinase, Chain B, Domain 2"/>
    <property type="match status" value="1"/>
</dbReference>
<feature type="domain" description="Resolvase/invertase-type recombinase catalytic" evidence="2">
    <location>
        <begin position="23"/>
        <end position="176"/>
    </location>
</feature>
<evidence type="ECO:0000313" key="5">
    <source>
        <dbReference type="Proteomes" id="UP000250790"/>
    </source>
</evidence>
<sequence>MSHVPIIHVPSAESGKPATAIRRCAIYARVSVSSKDNRTQLTSLQAQVQACESYIQSQRGMGWELVAPPYIDDGYSGGNLDRPALIQLMLDVEAKKFDAVIVQRLDRLCRSVRDICDLLPTFSMTKTSLVSLTQAFDSETPTGKLTLHLLTTFGQFERELAGERVRDKFAITRASGRWQRSGIPLGYTLSDQQELQVNATEAAVVRDIFQRYLVADSMTQLLEDLSALDYRTKIHISRNGNQHGGKHFDRNTLNQLLKNRAYVGEVFYKDEWHPGKHEPIIDRALWDQVQAIRNQRARRTGRLTGNRYVEDFPLAGLVFWYDGSAYTMYESSNRKGQRYRYYKAPKTTLGQTDNSGPVTLPTHELHQVVIDHLRERFKDPQPWLDDLPEEWKSWPEFDPEHVKASLSKLDKPWRYFIPQMVADVIRQLVGRVVLYPDQVQISINVQTLSLLLKSFLHSDSEPKKASKPRRRRPDSVASVTKQRPLVPPKKTKET</sequence>
<dbReference type="Pfam" id="PF07508">
    <property type="entry name" value="Recombinase"/>
    <property type="match status" value="1"/>
</dbReference>